<dbReference type="AlphaFoldDB" id="A0A1M4YJK7"/>
<keyword evidence="3" id="KW-1185">Reference proteome</keyword>
<dbReference type="EMBL" id="FQUX01000002">
    <property type="protein sequence ID" value="SHF05672.1"/>
    <property type="molecule type" value="Genomic_DNA"/>
</dbReference>
<dbReference type="InterPro" id="IPR015890">
    <property type="entry name" value="Chorismate_C"/>
</dbReference>
<gene>
    <name evidence="2" type="ORF">SAMN03080594_102461</name>
</gene>
<dbReference type="OrthoDB" id="9806579at2"/>
<dbReference type="PANTHER" id="PTHR42839">
    <property type="entry name" value="ISOCHORISMATE SYNTHASE ENTC"/>
    <property type="match status" value="1"/>
</dbReference>
<reference evidence="3" key="1">
    <citation type="submission" date="2016-11" db="EMBL/GenBank/DDBJ databases">
        <authorList>
            <person name="Varghese N."/>
            <person name="Submissions S."/>
        </authorList>
    </citation>
    <scope>NUCLEOTIDE SEQUENCE [LARGE SCALE GENOMIC DNA]</scope>
    <source>
        <strain evidence="3">DSM 17539</strain>
    </source>
</reference>
<dbReference type="SUPFAM" id="SSF56322">
    <property type="entry name" value="ADC synthase"/>
    <property type="match status" value="1"/>
</dbReference>
<dbReference type="Gene3D" id="3.60.120.10">
    <property type="entry name" value="Anthranilate synthase"/>
    <property type="match status" value="1"/>
</dbReference>
<feature type="domain" description="Chorismate-utilising enzyme C-terminal" evidence="1">
    <location>
        <begin position="96"/>
        <end position="298"/>
    </location>
</feature>
<evidence type="ECO:0000313" key="3">
    <source>
        <dbReference type="Proteomes" id="UP000184406"/>
    </source>
</evidence>
<accession>A0A1M4YJK7</accession>
<dbReference type="RefSeq" id="WP_072861287.1">
    <property type="nucleotide sequence ID" value="NZ_FQUX01000002.1"/>
</dbReference>
<dbReference type="Pfam" id="PF00425">
    <property type="entry name" value="Chorismate_bind"/>
    <property type="match status" value="2"/>
</dbReference>
<dbReference type="PANTHER" id="PTHR42839:SF2">
    <property type="entry name" value="ISOCHORISMATE SYNTHASE ENTC"/>
    <property type="match status" value="1"/>
</dbReference>
<dbReference type="Proteomes" id="UP000184406">
    <property type="component" value="Unassembled WGS sequence"/>
</dbReference>
<organism evidence="2 3">
    <name type="scientific">Arenibacter palladensis</name>
    <dbReference type="NCBI Taxonomy" id="237373"/>
    <lineage>
        <taxon>Bacteria</taxon>
        <taxon>Pseudomonadati</taxon>
        <taxon>Bacteroidota</taxon>
        <taxon>Flavobacteriia</taxon>
        <taxon>Flavobacteriales</taxon>
        <taxon>Flavobacteriaceae</taxon>
        <taxon>Arenibacter</taxon>
    </lineage>
</organism>
<evidence type="ECO:0000313" key="2">
    <source>
        <dbReference type="EMBL" id="SHF05672.1"/>
    </source>
</evidence>
<evidence type="ECO:0000259" key="1">
    <source>
        <dbReference type="Pfam" id="PF00425"/>
    </source>
</evidence>
<name>A0A1M4YJK7_9FLAO</name>
<feature type="domain" description="Chorismate-utilising enzyme C-terminal" evidence="1">
    <location>
        <begin position="315"/>
        <end position="359"/>
    </location>
</feature>
<proteinExistence type="predicted"/>
<protein>
    <submittedName>
        <fullName evidence="2">Isochorismate synthase</fullName>
    </submittedName>
</protein>
<dbReference type="InterPro" id="IPR005801">
    <property type="entry name" value="ADC_synthase"/>
</dbReference>
<sequence>MSLGFLDLIKEQFLKGLPFVAYRKPNELEVKVIFQNDQELHYVSDYTESGFVFAPFDGVMPAVLIKKDEAFDEALELGSKDTENPIFPALDEDSDKDFYLEIIERAIKNIDSGNLKKVVLSRNIEVETSKTPFVMFRDLLYQYPKAFCYIWFHPKIGMWLGATPEIFLETENNKFKTMSLAGTQLHKVGEAPIWKEKELEEQEMVTQFIHNSLEDKVSSLEVSEAMSFKAGNLWHIKSSVSGNMNNSRLIDIIDVLHPTPAVCGLPKNAAKAFILKNENYERQFYTGFLGELNLKEDIRRHSKRRNQENMAYRTIKNKTSLFVNLRCMQILGNRVKVYVGGGITSRSVPEKEWQETNDKSKTMLNIILM</sequence>